<dbReference type="GO" id="GO:0070069">
    <property type="term" value="C:cytochrome complex"/>
    <property type="evidence" value="ECO:0007669"/>
    <property type="project" value="TreeGrafter"/>
</dbReference>
<feature type="transmembrane region" description="Helical" evidence="7">
    <location>
        <begin position="130"/>
        <end position="150"/>
    </location>
</feature>
<keyword evidence="4 7" id="KW-0812">Transmembrane</keyword>
<feature type="transmembrane region" description="Helical" evidence="7">
    <location>
        <begin position="74"/>
        <end position="92"/>
    </location>
</feature>
<dbReference type="PANTHER" id="PTHR43141">
    <property type="entry name" value="CYTOCHROME BD2 SUBUNIT II"/>
    <property type="match status" value="1"/>
</dbReference>
<dbReference type="InterPro" id="IPR003317">
    <property type="entry name" value="Cyt-d_oxidase_su2"/>
</dbReference>
<feature type="transmembrane region" description="Helical" evidence="7">
    <location>
        <begin position="205"/>
        <end position="222"/>
    </location>
</feature>
<keyword evidence="9" id="KW-1185">Reference proteome</keyword>
<evidence type="ECO:0000313" key="9">
    <source>
        <dbReference type="Proteomes" id="UP000216947"/>
    </source>
</evidence>
<evidence type="ECO:0000256" key="6">
    <source>
        <dbReference type="ARBA" id="ARBA00023136"/>
    </source>
</evidence>
<proteinExistence type="inferred from homology"/>
<organism evidence="8 9">
    <name type="scientific">Bordetella genomosp. 7</name>
    <dbReference type="NCBI Taxonomy" id="1416805"/>
    <lineage>
        <taxon>Bacteria</taxon>
        <taxon>Pseudomonadati</taxon>
        <taxon>Pseudomonadota</taxon>
        <taxon>Betaproteobacteria</taxon>
        <taxon>Burkholderiales</taxon>
        <taxon>Alcaligenaceae</taxon>
        <taxon>Bordetella</taxon>
    </lineage>
</organism>
<evidence type="ECO:0000313" key="8">
    <source>
        <dbReference type="EMBL" id="OZI18261.1"/>
    </source>
</evidence>
<feature type="transmembrane region" description="Helical" evidence="7">
    <location>
        <begin position="234"/>
        <end position="256"/>
    </location>
</feature>
<dbReference type="Pfam" id="PF02322">
    <property type="entry name" value="Cyt_bd_oxida_II"/>
    <property type="match status" value="1"/>
</dbReference>
<dbReference type="PANTHER" id="PTHR43141:SF2">
    <property type="entry name" value="BLR3729 PROTEIN"/>
    <property type="match status" value="1"/>
</dbReference>
<accession>A0A261QZW1</accession>
<feature type="transmembrane region" description="Helical" evidence="7">
    <location>
        <begin position="312"/>
        <end position="332"/>
    </location>
</feature>
<evidence type="ECO:0000256" key="5">
    <source>
        <dbReference type="ARBA" id="ARBA00022989"/>
    </source>
</evidence>
<evidence type="ECO:0000256" key="2">
    <source>
        <dbReference type="ARBA" id="ARBA00007543"/>
    </source>
</evidence>
<reference evidence="9" key="1">
    <citation type="submission" date="2017-05" db="EMBL/GenBank/DDBJ databases">
        <title>Complete and WGS of Bordetella genogroups.</title>
        <authorList>
            <person name="Spilker T."/>
            <person name="Lipuma J."/>
        </authorList>
    </citation>
    <scope>NUCLEOTIDE SEQUENCE [LARGE SCALE GENOMIC DNA]</scope>
    <source>
        <strain evidence="9">AU18089</strain>
    </source>
</reference>
<dbReference type="GO" id="GO:0005886">
    <property type="term" value="C:plasma membrane"/>
    <property type="evidence" value="ECO:0007669"/>
    <property type="project" value="UniProtKB-SubCell"/>
</dbReference>
<evidence type="ECO:0000256" key="3">
    <source>
        <dbReference type="ARBA" id="ARBA00022475"/>
    </source>
</evidence>
<protein>
    <submittedName>
        <fullName evidence="8">Cytochrome BD ubiquinol oxidase subunit II</fullName>
    </submittedName>
</protein>
<dbReference type="GO" id="GO:0016682">
    <property type="term" value="F:oxidoreductase activity, acting on diphenols and related substances as donors, oxygen as acceptor"/>
    <property type="evidence" value="ECO:0007669"/>
    <property type="project" value="TreeGrafter"/>
</dbReference>
<feature type="transmembrane region" description="Helical" evidence="7">
    <location>
        <begin position="162"/>
        <end position="185"/>
    </location>
</feature>
<dbReference type="RefSeq" id="WP_094797145.1">
    <property type="nucleotide sequence ID" value="NZ_NEVI01000017.1"/>
</dbReference>
<keyword evidence="3" id="KW-1003">Cell membrane</keyword>
<evidence type="ECO:0000256" key="7">
    <source>
        <dbReference type="SAM" id="Phobius"/>
    </source>
</evidence>
<comment type="caution">
    <text evidence="8">The sequence shown here is derived from an EMBL/GenBank/DDBJ whole genome shotgun (WGS) entry which is preliminary data.</text>
</comment>
<dbReference type="GO" id="GO:0009055">
    <property type="term" value="F:electron transfer activity"/>
    <property type="evidence" value="ECO:0007669"/>
    <property type="project" value="TreeGrafter"/>
</dbReference>
<comment type="subcellular location">
    <subcellularLocation>
        <location evidence="1">Cell membrane</location>
        <topology evidence="1">Multi-pass membrane protein</topology>
    </subcellularLocation>
</comment>
<gene>
    <name evidence="8" type="ORF">CAL19_14560</name>
</gene>
<dbReference type="AlphaFoldDB" id="A0A261QZW1"/>
<keyword evidence="5 7" id="KW-1133">Transmembrane helix</keyword>
<feature type="transmembrane region" description="Helical" evidence="7">
    <location>
        <begin position="98"/>
        <end position="118"/>
    </location>
</feature>
<dbReference type="EMBL" id="NEVK01000006">
    <property type="protein sequence ID" value="OZI18261.1"/>
    <property type="molecule type" value="Genomic_DNA"/>
</dbReference>
<keyword evidence="6 7" id="KW-0472">Membrane</keyword>
<feature type="transmembrane region" description="Helical" evidence="7">
    <location>
        <begin position="268"/>
        <end position="292"/>
    </location>
</feature>
<feature type="transmembrane region" description="Helical" evidence="7">
    <location>
        <begin position="18"/>
        <end position="38"/>
    </location>
</feature>
<sequence>MDSLATYSGGLAAGDPAFWLPLVFMGLMGFAILAYVLLDGFDLGVGILLNSGVDDSTRTTMLASIGTFWDANETWLVLGIGILLVAFPFAYGGILRELYFPVTLMLFGLILRGVAFDFRAKTPPARRTLWTRLFWIGSIVAAWAQGYILGGVVTGHNHGLQYRLFSAFVGACVVAGYAQLGAAWLIMKTEGALQRQAVRWARRAWWGLAAGIVAVSVVTPQMDPQIWQRWTSVTGLYLAPLPIATAVCLIALAAVLRTLPRPRDKLCWLPFALTAAIFTLAFLGLAASLFPWLLMGRITLWQGAAAPGSLKLVLAGACVVLPVIIAYNAYAYRVFWGKTDKTLSYDGPLAP</sequence>
<comment type="similarity">
    <text evidence="2">Belongs to the cytochrome ubiquinol oxidase subunit 2 family.</text>
</comment>
<dbReference type="Proteomes" id="UP000216947">
    <property type="component" value="Unassembled WGS sequence"/>
</dbReference>
<evidence type="ECO:0000256" key="4">
    <source>
        <dbReference type="ARBA" id="ARBA00022692"/>
    </source>
</evidence>
<name>A0A261QZW1_9BORD</name>
<dbReference type="GO" id="GO:0019646">
    <property type="term" value="P:aerobic electron transport chain"/>
    <property type="evidence" value="ECO:0007669"/>
    <property type="project" value="TreeGrafter"/>
</dbReference>
<dbReference type="OrthoDB" id="9776710at2"/>
<evidence type="ECO:0000256" key="1">
    <source>
        <dbReference type="ARBA" id="ARBA00004651"/>
    </source>
</evidence>